<keyword evidence="5 6" id="KW-0472">Membrane</keyword>
<feature type="transmembrane region" description="Helical" evidence="6">
    <location>
        <begin position="106"/>
        <end position="129"/>
    </location>
</feature>
<reference evidence="7" key="3">
    <citation type="submission" date="2020-02" db="EMBL/GenBank/DDBJ databases">
        <authorList>
            <person name="Matsumoto Y."/>
            <person name="Motooka D."/>
            <person name="Nakamura S."/>
        </authorList>
    </citation>
    <scope>NUCLEOTIDE SEQUENCE</scope>
    <source>
        <strain evidence="7">JCM 12405</strain>
    </source>
</reference>
<dbReference type="Pfam" id="PF02361">
    <property type="entry name" value="CbiQ"/>
    <property type="match status" value="1"/>
</dbReference>
<dbReference type="CDD" id="cd16914">
    <property type="entry name" value="EcfT"/>
    <property type="match status" value="1"/>
</dbReference>
<dbReference type="KEGG" id="mdr:MDOR_14290"/>
<dbReference type="NCBIfam" id="TIGR02454">
    <property type="entry name" value="ECF_T_CbiQ"/>
    <property type="match status" value="1"/>
</dbReference>
<dbReference type="GO" id="GO:0006824">
    <property type="term" value="P:cobalt ion transport"/>
    <property type="evidence" value="ECO:0007669"/>
    <property type="project" value="InterPro"/>
</dbReference>
<dbReference type="InterPro" id="IPR051611">
    <property type="entry name" value="ECF_transporter_component"/>
</dbReference>
<feature type="transmembrane region" description="Helical" evidence="6">
    <location>
        <begin position="43"/>
        <end position="60"/>
    </location>
</feature>
<dbReference type="InterPro" id="IPR012809">
    <property type="entry name" value="ECF_CbiQ"/>
</dbReference>
<organism evidence="8 9">
    <name type="scientific">Mycolicibacterium doricum</name>
    <dbReference type="NCBI Taxonomy" id="126673"/>
    <lineage>
        <taxon>Bacteria</taxon>
        <taxon>Bacillati</taxon>
        <taxon>Actinomycetota</taxon>
        <taxon>Actinomycetes</taxon>
        <taxon>Mycobacteriales</taxon>
        <taxon>Mycobacteriaceae</taxon>
        <taxon>Mycolicibacterium</taxon>
    </lineage>
</organism>
<dbReference type="GO" id="GO:0043190">
    <property type="term" value="C:ATP-binding cassette (ABC) transporter complex"/>
    <property type="evidence" value="ECO:0007669"/>
    <property type="project" value="InterPro"/>
</dbReference>
<keyword evidence="2" id="KW-1003">Cell membrane</keyword>
<evidence type="ECO:0000256" key="1">
    <source>
        <dbReference type="ARBA" id="ARBA00004651"/>
    </source>
</evidence>
<protein>
    <submittedName>
        <fullName evidence="8">Cobalt ABC transporter permease</fullName>
    </submittedName>
    <submittedName>
        <fullName evidence="7">Cobalt ECF transporter T component CbiQ</fullName>
    </submittedName>
</protein>
<feature type="transmembrane region" description="Helical" evidence="6">
    <location>
        <begin position="141"/>
        <end position="161"/>
    </location>
</feature>
<feature type="transmembrane region" description="Helical" evidence="6">
    <location>
        <begin position="236"/>
        <end position="257"/>
    </location>
</feature>
<gene>
    <name evidence="7" type="primary">cbiQ</name>
    <name evidence="8" type="ORF">AWC01_11630</name>
    <name evidence="7" type="ORF">MDOR_14290</name>
</gene>
<dbReference type="EMBL" id="LQOS01000029">
    <property type="protein sequence ID" value="ORV40686.1"/>
    <property type="molecule type" value="Genomic_DNA"/>
</dbReference>
<name>A0A1X1T7Z4_9MYCO</name>
<reference evidence="7 10" key="2">
    <citation type="journal article" date="2019" name="Emerg. Microbes Infect.">
        <title>Comprehensive subspecies identification of 175 nontuberculous mycobacteria species based on 7547 genomic profiles.</title>
        <authorList>
            <person name="Matsumoto Y."/>
            <person name="Kinjo T."/>
            <person name="Motooka D."/>
            <person name="Nabeya D."/>
            <person name="Jung N."/>
            <person name="Uechi K."/>
            <person name="Horii T."/>
            <person name="Iida T."/>
            <person name="Fujita J."/>
            <person name="Nakamura S."/>
        </authorList>
    </citation>
    <scope>NUCLEOTIDE SEQUENCE [LARGE SCALE GENOMIC DNA]</scope>
    <source>
        <strain evidence="7 10">JCM 12405</strain>
    </source>
</reference>
<keyword evidence="3 6" id="KW-0812">Transmembrane</keyword>
<dbReference type="STRING" id="126673.AWC01_11630"/>
<dbReference type="EMBL" id="AP022605">
    <property type="protein sequence ID" value="BBZ07260.1"/>
    <property type="molecule type" value="Genomic_DNA"/>
</dbReference>
<sequence>MGAGGHPLYRRGDSAVHRMPAETKIVCLVACLLAVVAAPRELVWPYALFAVIVAAVWWAARIPPRWALPRMLIEAPFVVLAVLLPFAEGGERTDVAGVSLSVAGLYAAWGIVAKGMLGVAAALTVAATTPAAELPGALSRLRVPAVMTSVLVLMIRYVDLLAAEAGRMRIARISRGDSPRALHQAGAVATGVGALFLRSYERGERVHLAMLSRGFDGRAPDLAAVGAPPPASRGQWAVALLPAVAAAVVAAAAWATWAGV</sequence>
<keyword evidence="9" id="KW-1185">Reference proteome</keyword>
<keyword evidence="4 6" id="KW-1133">Transmembrane helix</keyword>
<dbReference type="Proteomes" id="UP000193564">
    <property type="component" value="Unassembled WGS sequence"/>
</dbReference>
<dbReference type="RefSeq" id="WP_085191075.1">
    <property type="nucleotide sequence ID" value="NZ_AP022605.1"/>
</dbReference>
<evidence type="ECO:0000256" key="3">
    <source>
        <dbReference type="ARBA" id="ARBA00022692"/>
    </source>
</evidence>
<dbReference type="PANTHER" id="PTHR34857">
    <property type="entry name" value="SLL0384 PROTEIN"/>
    <property type="match status" value="1"/>
</dbReference>
<feature type="transmembrane region" description="Helical" evidence="6">
    <location>
        <begin position="21"/>
        <end position="37"/>
    </location>
</feature>
<evidence type="ECO:0000256" key="6">
    <source>
        <dbReference type="SAM" id="Phobius"/>
    </source>
</evidence>
<dbReference type="OrthoDB" id="4533at2"/>
<feature type="transmembrane region" description="Helical" evidence="6">
    <location>
        <begin position="67"/>
        <end position="86"/>
    </location>
</feature>
<evidence type="ECO:0000256" key="2">
    <source>
        <dbReference type="ARBA" id="ARBA00022475"/>
    </source>
</evidence>
<dbReference type="PANTHER" id="PTHR34857:SF2">
    <property type="entry name" value="SLL0384 PROTEIN"/>
    <property type="match status" value="1"/>
</dbReference>
<dbReference type="AlphaFoldDB" id="A0A1X1T7Z4"/>
<dbReference type="Proteomes" id="UP000467201">
    <property type="component" value="Chromosome"/>
</dbReference>
<evidence type="ECO:0000256" key="5">
    <source>
        <dbReference type="ARBA" id="ARBA00023136"/>
    </source>
</evidence>
<evidence type="ECO:0000256" key="4">
    <source>
        <dbReference type="ARBA" id="ARBA00022989"/>
    </source>
</evidence>
<reference evidence="8 9" key="1">
    <citation type="submission" date="2016-01" db="EMBL/GenBank/DDBJ databases">
        <title>The new phylogeny of the genus Mycobacterium.</title>
        <authorList>
            <person name="Tarcisio F."/>
            <person name="Conor M."/>
            <person name="Antonella G."/>
            <person name="Elisabetta G."/>
            <person name="Giulia F.S."/>
            <person name="Sara T."/>
            <person name="Anna F."/>
            <person name="Clotilde B."/>
            <person name="Roberto B."/>
            <person name="Veronica D.S."/>
            <person name="Fabio R."/>
            <person name="Monica P."/>
            <person name="Olivier J."/>
            <person name="Enrico T."/>
            <person name="Nicola S."/>
        </authorList>
    </citation>
    <scope>NUCLEOTIDE SEQUENCE [LARGE SCALE GENOMIC DNA]</scope>
    <source>
        <strain evidence="8 9">DSM 44339</strain>
    </source>
</reference>
<evidence type="ECO:0000313" key="8">
    <source>
        <dbReference type="EMBL" id="ORV40686.1"/>
    </source>
</evidence>
<dbReference type="InterPro" id="IPR003339">
    <property type="entry name" value="ABC/ECF_trnsptr_transmembrane"/>
</dbReference>
<accession>A0A1X1T7Z4</accession>
<comment type="subcellular location">
    <subcellularLocation>
        <location evidence="1">Cell membrane</location>
        <topology evidence="1">Multi-pass membrane protein</topology>
    </subcellularLocation>
</comment>
<proteinExistence type="predicted"/>
<evidence type="ECO:0000313" key="10">
    <source>
        <dbReference type="Proteomes" id="UP000467201"/>
    </source>
</evidence>
<evidence type="ECO:0000313" key="9">
    <source>
        <dbReference type="Proteomes" id="UP000193564"/>
    </source>
</evidence>
<evidence type="ECO:0000313" key="7">
    <source>
        <dbReference type="EMBL" id="BBZ07260.1"/>
    </source>
</evidence>